<dbReference type="EMBL" id="CP098400">
    <property type="protein sequence ID" value="URW79484.1"/>
    <property type="molecule type" value="Genomic_DNA"/>
</dbReference>
<organism evidence="2 3">
    <name type="scientific">Xiashengella succiniciproducens</name>
    <dbReference type="NCBI Taxonomy" id="2949635"/>
    <lineage>
        <taxon>Bacteria</taxon>
        <taxon>Pseudomonadati</taxon>
        <taxon>Bacteroidota</taxon>
        <taxon>Bacteroidia</taxon>
        <taxon>Marinilabiliales</taxon>
        <taxon>Marinilabiliaceae</taxon>
        <taxon>Xiashengella</taxon>
    </lineage>
</organism>
<reference evidence="2" key="1">
    <citation type="submission" date="2022-05" db="EMBL/GenBank/DDBJ databases">
        <authorList>
            <person name="Sun X."/>
        </authorList>
    </citation>
    <scope>NUCLEOTIDE SEQUENCE</scope>
    <source>
        <strain evidence="2">Ai-910</strain>
    </source>
</reference>
<dbReference type="KEGG" id="alkq:M9189_11540"/>
<evidence type="ECO:0000313" key="3">
    <source>
        <dbReference type="Proteomes" id="UP001056426"/>
    </source>
</evidence>
<proteinExistence type="predicted"/>
<reference evidence="2" key="2">
    <citation type="submission" date="2022-06" db="EMBL/GenBank/DDBJ databases">
        <title>Xiashengella guii gen. nov. sp. nov., a bacterium isolated form anaerobic digestion tank.</title>
        <authorList>
            <person name="Huang H."/>
        </authorList>
    </citation>
    <scope>NUCLEOTIDE SEQUENCE</scope>
    <source>
        <strain evidence="2">Ai-910</strain>
    </source>
</reference>
<accession>A0A9J6ZNK5</accession>
<dbReference type="Pfam" id="PF17116">
    <property type="entry name" value="T9SS_plug_1st"/>
    <property type="match status" value="1"/>
</dbReference>
<keyword evidence="3" id="KW-1185">Reference proteome</keyword>
<evidence type="ECO:0000259" key="1">
    <source>
        <dbReference type="Pfam" id="PF17116"/>
    </source>
</evidence>
<dbReference type="RefSeq" id="WP_250723409.1">
    <property type="nucleotide sequence ID" value="NZ_CP098400.1"/>
</dbReference>
<feature type="domain" description="Type 9 secretion system plug protein N-terminal" evidence="1">
    <location>
        <begin position="58"/>
        <end position="182"/>
    </location>
</feature>
<gene>
    <name evidence="2" type="ORF">M9189_11540</name>
</gene>
<sequence>MSTKNSYIFVLNKANYLIKNKYGFFSLKYLVTLCSLFTIFNQIDAQNSLKDYVSPALKTVQLHRNDWPLSYPIIRLGSDQTLVLSFDEPGSQIKDYYYTIVHCDAQWNPSPLMPTDYIQGVPVNPITDYSYSFNTTMDYVHYQLSFPNLSIRPLISGNYVLEVFEGPTGGKTVLRKRFYVNEPLVKIESYVRNRQSSATEPDYQEINFEIIHKGLSINNPVEEVTVTVMQNGRTDNVISGLRPRFFGGDRMDFNFIRETEMEAGNEFRYLDIRSFRFYTDRIEEIVFEDPFYHVSVVPERPRFPSSYQYRQDLNGRYYIEADTRENPDTEGDYAFVHFRLFCDIPFISKRIYINGALTNWLLDSSSEMEYDPVINAYRTTLMLKQGYYNYQYVMVERGETQGEVFQLENSYYETENDYLILVYYRKQGERTHRLIGAEVINSARSLQGSGK</sequence>
<name>A0A9J6ZNK5_9BACT</name>
<evidence type="ECO:0000313" key="2">
    <source>
        <dbReference type="EMBL" id="URW79484.1"/>
    </source>
</evidence>
<dbReference type="AlphaFoldDB" id="A0A9J6ZNK5"/>
<protein>
    <submittedName>
        <fullName evidence="2">DUF5103 domain-containing protein</fullName>
    </submittedName>
</protein>
<dbReference type="InterPro" id="IPR031345">
    <property type="entry name" value="T9SS_Plug_N"/>
</dbReference>
<dbReference type="Proteomes" id="UP001056426">
    <property type="component" value="Chromosome"/>
</dbReference>